<accession>A0A2M7PTQ0</accession>
<name>A0A2M8C905_9BACT</name>
<dbReference type="EMBL" id="PFTV01000203">
    <property type="protein sequence ID" value="PJB55511.1"/>
    <property type="molecule type" value="Genomic_DNA"/>
</dbReference>
<reference evidence="3 4" key="1">
    <citation type="submission" date="2017-09" db="EMBL/GenBank/DDBJ databases">
        <title>Depth-based differentiation of microbial function through sediment-hosted aquifers and enrichment of novel symbionts in the deep terrestrial subsurface.</title>
        <authorList>
            <person name="Probst A.J."/>
            <person name="Ladd B."/>
            <person name="Jarett J.K."/>
            <person name="Geller-Mcgrath D.E."/>
            <person name="Sieber C.M."/>
            <person name="Emerson J.B."/>
            <person name="Anantharaman K."/>
            <person name="Thomas B.C."/>
            <person name="Malmstrom R."/>
            <person name="Stieglmeier M."/>
            <person name="Klingl A."/>
            <person name="Woyke T."/>
            <person name="Ryan C.M."/>
            <person name="Banfield J.F."/>
        </authorList>
    </citation>
    <scope>NUCLEOTIDE SEQUENCE [LARGE SCALE GENOMIC DNA]</scope>
    <source>
        <strain evidence="1">CG_4_10_14_3_um_filter_34_13</strain>
        <strain evidence="2">CG_4_9_14_3_um_filter_33_16</strain>
    </source>
</reference>
<dbReference type="Proteomes" id="UP000230646">
    <property type="component" value="Unassembled WGS sequence"/>
</dbReference>
<evidence type="ECO:0000313" key="2">
    <source>
        <dbReference type="EMBL" id="PJB55511.1"/>
    </source>
</evidence>
<dbReference type="AlphaFoldDB" id="A0A2M8C905"/>
<protein>
    <submittedName>
        <fullName evidence="2">2-oxoisovalerate dehydrogenase</fullName>
    </submittedName>
</protein>
<dbReference type="InterPro" id="IPR035069">
    <property type="entry name" value="TTHA1013/TTHA0281-like"/>
</dbReference>
<dbReference type="RefSeq" id="WP_406606870.1">
    <property type="nucleotide sequence ID" value="NZ_PFKO01000059.1"/>
</dbReference>
<accession>A0A2M8C905</accession>
<evidence type="ECO:0000313" key="3">
    <source>
        <dbReference type="Proteomes" id="UP000228560"/>
    </source>
</evidence>
<dbReference type="Gene3D" id="3.30.160.250">
    <property type="match status" value="1"/>
</dbReference>
<comment type="caution">
    <text evidence="2">The sequence shown here is derived from an EMBL/GenBank/DDBJ whole genome shotgun (WGS) entry which is preliminary data.</text>
</comment>
<proteinExistence type="predicted"/>
<organism evidence="2 3">
    <name type="scientific">Candidatus Infernicultor aquiphilus</name>
    <dbReference type="NCBI Taxonomy" id="1805029"/>
    <lineage>
        <taxon>Bacteria</taxon>
        <taxon>Pseudomonadati</taxon>
        <taxon>Atribacterota</taxon>
        <taxon>Candidatus Phoenicimicrobiia</taxon>
        <taxon>Candidatus Pheonicimicrobiales</taxon>
        <taxon>Candidatus Phoenicimicrobiaceae</taxon>
        <taxon>Candidatus Infernicultor</taxon>
    </lineage>
</organism>
<gene>
    <name evidence="2" type="ORF">CO097_08005</name>
    <name evidence="1" type="ORF">COZ07_01655</name>
</gene>
<sequence length="58" mass="6759">MKLKEIMFIGEEDPEKGYTAQALGYSIFTEGDTLEELKENIKDALKCHFDKKEMPYIK</sequence>
<dbReference type="Proteomes" id="UP000228560">
    <property type="component" value="Unassembled WGS sequence"/>
</dbReference>
<evidence type="ECO:0000313" key="1">
    <source>
        <dbReference type="EMBL" id="PIY33576.1"/>
    </source>
</evidence>
<evidence type="ECO:0000313" key="4">
    <source>
        <dbReference type="Proteomes" id="UP000230646"/>
    </source>
</evidence>
<dbReference type="EMBL" id="PFKO01000059">
    <property type="protein sequence ID" value="PIY33576.1"/>
    <property type="molecule type" value="Genomic_DNA"/>
</dbReference>
<dbReference type="SUPFAM" id="SSF143100">
    <property type="entry name" value="TTHA1013/TTHA0281-like"/>
    <property type="match status" value="1"/>
</dbReference>